<name>A0A2A2IHM7_9BACI</name>
<accession>A0A2A2IHM7</accession>
<dbReference type="AlphaFoldDB" id="A0A2A2IHM7"/>
<comment type="caution">
    <text evidence="2">The sequence shown here is derived from an EMBL/GenBank/DDBJ whole genome shotgun (WGS) entry which is preliminary data.</text>
</comment>
<dbReference type="Proteomes" id="UP000218887">
    <property type="component" value="Unassembled WGS sequence"/>
</dbReference>
<protein>
    <recommendedName>
        <fullName evidence="4">DUF4760 domain-containing protein</fullName>
    </recommendedName>
</protein>
<evidence type="ECO:0008006" key="4">
    <source>
        <dbReference type="Google" id="ProtNLM"/>
    </source>
</evidence>
<dbReference type="EMBL" id="NPOA01000002">
    <property type="protein sequence ID" value="PAV30754.1"/>
    <property type="molecule type" value="Genomic_DNA"/>
</dbReference>
<keyword evidence="1" id="KW-0812">Transmembrane</keyword>
<feature type="transmembrane region" description="Helical" evidence="1">
    <location>
        <begin position="12"/>
        <end position="35"/>
    </location>
</feature>
<evidence type="ECO:0000256" key="1">
    <source>
        <dbReference type="SAM" id="Phobius"/>
    </source>
</evidence>
<keyword evidence="1" id="KW-0472">Membrane</keyword>
<gene>
    <name evidence="2" type="ORF">CIL05_03255</name>
</gene>
<evidence type="ECO:0000313" key="2">
    <source>
        <dbReference type="EMBL" id="PAV30754.1"/>
    </source>
</evidence>
<proteinExistence type="predicted"/>
<dbReference type="RefSeq" id="WP_095654084.1">
    <property type="nucleotide sequence ID" value="NZ_NPOA01000002.1"/>
</dbReference>
<reference evidence="2 3" key="1">
    <citation type="submission" date="2017-08" db="EMBL/GenBank/DDBJ databases">
        <title>Virgibacillus indicus sp. nov. and Virgibacillus profoundi sp. nov, two moderately halophilic bacteria isolated from marine sediment by using the Microfluidic Streak Plate.</title>
        <authorList>
            <person name="Xu B."/>
            <person name="Hu B."/>
            <person name="Wang J."/>
            <person name="Zhu Y."/>
            <person name="Huang L."/>
            <person name="Du W."/>
            <person name="Huang Y."/>
        </authorList>
    </citation>
    <scope>NUCLEOTIDE SEQUENCE [LARGE SCALE GENOMIC DNA]</scope>
    <source>
        <strain evidence="2 3">IO3-P3-H5</strain>
    </source>
</reference>
<evidence type="ECO:0000313" key="3">
    <source>
        <dbReference type="Proteomes" id="UP000218887"/>
    </source>
</evidence>
<keyword evidence="1" id="KW-1133">Transmembrane helix</keyword>
<keyword evidence="3" id="KW-1185">Reference proteome</keyword>
<sequence>MNSGPVELSWFTIAKIILGSSLLSSFFSIVVTRLFDKNRLSKEKDHKLFCNLDYLTRTFINDLKEGYSGRLDSVGRYQARLQLLTSHYNEMTDFINQEGRLLAIKLVDSLFAYANEVDQYYDSHHPRTKELVSPKEVINNYDNFRKYMLRRAPTTDYRVEQSLSKYVNDWAEPLDLET</sequence>
<organism evidence="2 3">
    <name type="scientific">Virgibacillus profundi</name>
    <dbReference type="NCBI Taxonomy" id="2024555"/>
    <lineage>
        <taxon>Bacteria</taxon>
        <taxon>Bacillati</taxon>
        <taxon>Bacillota</taxon>
        <taxon>Bacilli</taxon>
        <taxon>Bacillales</taxon>
        <taxon>Bacillaceae</taxon>
        <taxon>Virgibacillus</taxon>
    </lineage>
</organism>